<sequence>MNRMNGISTVGSENGTNGREMDEEVCDTQWGKLGAWFIGPSAENTDEFCELAIESIRQNVKPKNYFPNDPKLITPEVKSSTSYKTEMAKLKMELQCLNDVLTESIPYASVRYQGHMVSEATMAAKLGYLSAWMTNANNATSELSPVTTQLEIEVGKQLCEMIGFEATHNPWGHITNGGSTANIEALWASRNIKFFPLAVQRAIKDERLLVSAKELNVYIPRLGRKQKITVTSTWDLLNLDLDDIVALPQEIQRLTQKDASDLKDVINKSSLAHNGFVQFYLLHGLRTAPIIIASAANHFSWGKAATLVGIGGRNLVCVPFDRYARLDVIAFRKLLDEKLAKKIPVIAVICVIGTTEHGAIDPVADILDLRAEYRTKGLNFYILADGAWGGYFATLVRKPHGDDQTLPHFPISDYTRDQLIRLKDVDTMTIDPHKSGYCPYPAGGLCYRNGHMKAFISFATDMVFMDTATVFNCAGIEASKPGAGPAGVYLAHKVIGLNSSGYGRILGQAMLGAKLMYCAWLTAANTDDNFVCVPLTPIPDNFDHDEESAKRFIRAKILDTPYVDLVLDNEVMHFLSEIGPDAAINAFAVNKKGNTCADKCNRLNMAVFDRLSQSNPKAKKVGDVPLFLTKSRLAQKECFKVLNTFKERLGISTDSSDVLTFLRNTVTNPWTAADHTIPMLVQHFRNVVIECIEEIDQSEGKLNGHTHR</sequence>
<keyword evidence="3" id="KW-0456">Lyase</keyword>
<evidence type="ECO:0000313" key="6">
    <source>
        <dbReference type="EMBL" id="OWF37425.1"/>
    </source>
</evidence>
<dbReference type="SUPFAM" id="SSF53383">
    <property type="entry name" value="PLP-dependent transferases"/>
    <property type="match status" value="1"/>
</dbReference>
<evidence type="ECO:0000256" key="4">
    <source>
        <dbReference type="PIRSR" id="PIRSR602129-50"/>
    </source>
</evidence>
<dbReference type="GO" id="GO:0019752">
    <property type="term" value="P:carboxylic acid metabolic process"/>
    <property type="evidence" value="ECO:0007669"/>
    <property type="project" value="InterPro"/>
</dbReference>
<comment type="caution">
    <text evidence="6">The sequence shown here is derived from an EMBL/GenBank/DDBJ whole genome shotgun (WGS) entry which is preliminary data.</text>
</comment>
<dbReference type="InterPro" id="IPR050477">
    <property type="entry name" value="GrpII_AminoAcid_Decarb"/>
</dbReference>
<dbReference type="GO" id="GO:0016830">
    <property type="term" value="F:carbon-carbon lyase activity"/>
    <property type="evidence" value="ECO:0007669"/>
    <property type="project" value="InterPro"/>
</dbReference>
<dbReference type="InterPro" id="IPR002129">
    <property type="entry name" value="PyrdxlP-dep_de-COase"/>
</dbReference>
<evidence type="ECO:0000313" key="7">
    <source>
        <dbReference type="Proteomes" id="UP000242188"/>
    </source>
</evidence>
<protein>
    <submittedName>
        <fullName evidence="6">L-tyrosine decarboxylase</fullName>
    </submittedName>
</protein>
<organism evidence="6 7">
    <name type="scientific">Mizuhopecten yessoensis</name>
    <name type="common">Japanese scallop</name>
    <name type="synonym">Patinopecten yessoensis</name>
    <dbReference type="NCBI Taxonomy" id="6573"/>
    <lineage>
        <taxon>Eukaryota</taxon>
        <taxon>Metazoa</taxon>
        <taxon>Spiralia</taxon>
        <taxon>Lophotrochozoa</taxon>
        <taxon>Mollusca</taxon>
        <taxon>Bivalvia</taxon>
        <taxon>Autobranchia</taxon>
        <taxon>Pteriomorphia</taxon>
        <taxon>Pectinida</taxon>
        <taxon>Pectinoidea</taxon>
        <taxon>Pectinidae</taxon>
        <taxon>Mizuhopecten</taxon>
    </lineage>
</organism>
<reference evidence="6 7" key="1">
    <citation type="journal article" date="2017" name="Nat. Ecol. Evol.">
        <title>Scallop genome provides insights into evolution of bilaterian karyotype and development.</title>
        <authorList>
            <person name="Wang S."/>
            <person name="Zhang J."/>
            <person name="Jiao W."/>
            <person name="Li J."/>
            <person name="Xun X."/>
            <person name="Sun Y."/>
            <person name="Guo X."/>
            <person name="Huan P."/>
            <person name="Dong B."/>
            <person name="Zhang L."/>
            <person name="Hu X."/>
            <person name="Sun X."/>
            <person name="Wang J."/>
            <person name="Zhao C."/>
            <person name="Wang Y."/>
            <person name="Wang D."/>
            <person name="Huang X."/>
            <person name="Wang R."/>
            <person name="Lv J."/>
            <person name="Li Y."/>
            <person name="Zhang Z."/>
            <person name="Liu B."/>
            <person name="Lu W."/>
            <person name="Hui Y."/>
            <person name="Liang J."/>
            <person name="Zhou Z."/>
            <person name="Hou R."/>
            <person name="Li X."/>
            <person name="Liu Y."/>
            <person name="Li H."/>
            <person name="Ning X."/>
            <person name="Lin Y."/>
            <person name="Zhao L."/>
            <person name="Xing Q."/>
            <person name="Dou J."/>
            <person name="Li Y."/>
            <person name="Mao J."/>
            <person name="Guo H."/>
            <person name="Dou H."/>
            <person name="Li T."/>
            <person name="Mu C."/>
            <person name="Jiang W."/>
            <person name="Fu Q."/>
            <person name="Fu X."/>
            <person name="Miao Y."/>
            <person name="Liu J."/>
            <person name="Yu Q."/>
            <person name="Li R."/>
            <person name="Liao H."/>
            <person name="Li X."/>
            <person name="Kong Y."/>
            <person name="Jiang Z."/>
            <person name="Chourrout D."/>
            <person name="Li R."/>
            <person name="Bao Z."/>
        </authorList>
    </citation>
    <scope>NUCLEOTIDE SEQUENCE [LARGE SCALE GENOMIC DNA]</scope>
    <source>
        <strain evidence="6 7">PY_sf001</strain>
    </source>
</reference>
<comment type="cofactor">
    <cofactor evidence="1 4">
        <name>pyridoxal 5'-phosphate</name>
        <dbReference type="ChEBI" id="CHEBI:597326"/>
    </cofactor>
</comment>
<keyword evidence="7" id="KW-1185">Reference proteome</keyword>
<keyword evidence="2 4" id="KW-0663">Pyridoxal phosphate</keyword>
<accession>A0A210PLR0</accession>
<evidence type="ECO:0000256" key="3">
    <source>
        <dbReference type="ARBA" id="ARBA00023239"/>
    </source>
</evidence>
<feature type="modified residue" description="N6-(pyridoxal phosphate)lysine" evidence="4">
    <location>
        <position position="434"/>
    </location>
</feature>
<dbReference type="PANTHER" id="PTHR42735">
    <property type="match status" value="1"/>
</dbReference>
<feature type="region of interest" description="Disordered" evidence="5">
    <location>
        <begin position="1"/>
        <end position="20"/>
    </location>
</feature>
<dbReference type="STRING" id="6573.A0A210PLR0"/>
<dbReference type="Proteomes" id="UP000242188">
    <property type="component" value="Unassembled WGS sequence"/>
</dbReference>
<feature type="compositionally biased region" description="Polar residues" evidence="5">
    <location>
        <begin position="1"/>
        <end position="17"/>
    </location>
</feature>
<evidence type="ECO:0000256" key="5">
    <source>
        <dbReference type="SAM" id="MobiDB-lite"/>
    </source>
</evidence>
<dbReference type="EMBL" id="NEDP02005589">
    <property type="protein sequence ID" value="OWF37425.1"/>
    <property type="molecule type" value="Genomic_DNA"/>
</dbReference>
<dbReference type="GO" id="GO:0030170">
    <property type="term" value="F:pyridoxal phosphate binding"/>
    <property type="evidence" value="ECO:0007669"/>
    <property type="project" value="InterPro"/>
</dbReference>
<dbReference type="InterPro" id="IPR015424">
    <property type="entry name" value="PyrdxlP-dep_Trfase"/>
</dbReference>
<gene>
    <name evidence="6" type="ORF">KP79_PYT04733</name>
</gene>
<dbReference type="Gene3D" id="3.40.640.10">
    <property type="entry name" value="Type I PLP-dependent aspartate aminotransferase-like (Major domain)"/>
    <property type="match status" value="1"/>
</dbReference>
<proteinExistence type="predicted"/>
<dbReference type="Pfam" id="PF00282">
    <property type="entry name" value="Pyridoxal_deC"/>
    <property type="match status" value="1"/>
</dbReference>
<dbReference type="AlphaFoldDB" id="A0A210PLR0"/>
<name>A0A210PLR0_MIZYE</name>
<dbReference type="OrthoDB" id="2161780at2759"/>
<evidence type="ECO:0000256" key="2">
    <source>
        <dbReference type="ARBA" id="ARBA00022898"/>
    </source>
</evidence>
<evidence type="ECO:0000256" key="1">
    <source>
        <dbReference type="ARBA" id="ARBA00001933"/>
    </source>
</evidence>
<dbReference type="InterPro" id="IPR015421">
    <property type="entry name" value="PyrdxlP-dep_Trfase_major"/>
</dbReference>
<dbReference type="PANTHER" id="PTHR42735:SF4">
    <property type="entry name" value="PYRIDOXAL PHOSPHATE-DEPENDENT DECARBOXYLASE FAMILY PROTEIN"/>
    <property type="match status" value="1"/>
</dbReference>